<feature type="compositionally biased region" description="Polar residues" evidence="1">
    <location>
        <begin position="706"/>
        <end position="724"/>
    </location>
</feature>
<proteinExistence type="predicted"/>
<evidence type="ECO:0000313" key="4">
    <source>
        <dbReference type="Proteomes" id="UP000503447"/>
    </source>
</evidence>
<feature type="transmembrane region" description="Helical" evidence="2">
    <location>
        <begin position="20"/>
        <end position="42"/>
    </location>
</feature>
<reference evidence="4" key="1">
    <citation type="submission" date="2020-05" db="EMBL/GenBank/DDBJ databases">
        <title>Frigoriglobus tundricola gen. nov., sp. nov., a psychrotolerant cellulolytic planctomycete of the family Gemmataceae with two divergent copies of 16S rRNA gene.</title>
        <authorList>
            <person name="Kulichevskaya I.S."/>
            <person name="Ivanova A.A."/>
            <person name="Naumoff D.G."/>
            <person name="Beletsky A.V."/>
            <person name="Rijpstra W.I.C."/>
            <person name="Sinninghe Damste J.S."/>
            <person name="Mardanov A.V."/>
            <person name="Ravin N.V."/>
            <person name="Dedysh S.N."/>
        </authorList>
    </citation>
    <scope>NUCLEOTIDE SEQUENCE [LARGE SCALE GENOMIC DNA]</scope>
    <source>
        <strain evidence="4">PL17</strain>
    </source>
</reference>
<feature type="compositionally biased region" description="Polar residues" evidence="1">
    <location>
        <begin position="1097"/>
        <end position="1109"/>
    </location>
</feature>
<evidence type="ECO:0000256" key="1">
    <source>
        <dbReference type="SAM" id="MobiDB-lite"/>
    </source>
</evidence>
<evidence type="ECO:0000256" key="2">
    <source>
        <dbReference type="SAM" id="Phobius"/>
    </source>
</evidence>
<accession>A0A6M5YVF1</accession>
<protein>
    <submittedName>
        <fullName evidence="3">Uncharacterized protein</fullName>
    </submittedName>
</protein>
<dbReference type="KEGG" id="ftj:FTUN_5054"/>
<keyword evidence="2" id="KW-0812">Transmembrane</keyword>
<dbReference type="Proteomes" id="UP000503447">
    <property type="component" value="Chromosome"/>
</dbReference>
<dbReference type="EMBL" id="CP053452">
    <property type="protein sequence ID" value="QJW97480.1"/>
    <property type="molecule type" value="Genomic_DNA"/>
</dbReference>
<name>A0A6M5YVF1_9BACT</name>
<sequence length="1742" mass="184091">MFRPLAPSHHRPARRGTSILLIALIMLTLFSAVGTAYVFYAIREAKLAEARKEEQGAFGGAQVVLPDPSNTINAFFGALLYDVGDGSTNPSDLLNALRGQSIARSMYGQDILAMYGQNVKAQNGAMGSSQSWLNNAQLSQAFTTPWAGVGVFHEDATAGAYTSYGFPSGSDRAQFINYNAMVMNGKPFLLDPEYTGVRPLNSGALAAFSTSASGVNYIGKHAGYSYPDLKDFFAGAVDPATGQVLVSSFHRDWLFRDPSRPPTESPLAPTNSNWNNQQGRLLTLRPRPAEHPNFPTVPQNADGSYTGDVQNWSGGGLTTVNGQAITTAQRNDSLYLDMGLPVITLSNGQKVKPLVAPLIVPLDGLLNLSAHGNVYYSGASGAQHGSYAGYGPWEVNIGYALNNTNNSSDANNIVTGRGSTSYQQRNGVITQRAYAPYLAAPQPSLTTPLPSSAVPLPNYAPVAWDSSMITAPLVYPVSSNSNSLLFGLPGFTTSFPAPGTAPTPPAPYQNLNAAVSSHPSLFNPTEWPTTATTNSILYRTFPLGDTRRLQRYATTPNSYNQMQVGQYAPNELEGSLPVAPSTTPPYPFIYNTQQNTSSNYRLDPAHTIRGLFTTRSFDLDRPKLVPNFPSRDMTSLAYNYNTSPTYPNKAVLVPSGTYPSPTTLGNISDFAASNRWSNVMAALGSVNLNRALADYRNLGAAPNVDANKNPTPQPLSSSNMGNQGQADADRQALARDIFYRLVAATGAAAIINPSVAPGQNGDIILPDSQSLKITPSSGNPFSVTQAQYDALRYLAQLSVNIVDYIDNDDISTVFTWNPKSNPPDIVYGVEKPRLVINEAYAEITNDPADLPNSTANPPQPPTNPAQVRVWAELLNPTATQTPNNGPTGTNAPLGDGTVQLSAYQIQIRRETCKTGVTTPDPNPLGQNQAATLFGTGGAANAGSTAAANTTGSFSGSADAVFSLSGQTITAVSPNNGLYNPPSASPTANGILLIGPPTPNPQKSMSDEFSPNGGVWANMITSSALGPAASSNGMGYTFTLPMSNTTLSSEEFKRHIILLRRLANPYLAPGTNNPYITVDLMDYVPAFDAVCRGKNDTTNRNPWSTSNTTGYDPVNDANAGNNRFSVGKVQPYAGHAIITNQTNGNPIPRSTTAGTTLANGSYNQYTFGNPITNTGTSQASMVLPQLPGGSSATPAQPRHTFGTHNTTGGKQPTVGSFVAGNATTAASLTSTGAPGAAAETLMTPFDWYVHMDRPLANQIEVFQVRDTPPYRVTDQFILGGTPTATNPGVTYTAGIAPWRNTNNGLARGLEYLTVKPYTVGVAHGGRVPGKINVNALQDQRVFYGLFDPQSGNGFDLPHFVNATGSGSGSAWNGWMSTRDANGVLTRLLPNGISTQAQAVAGQPAQTVFDTNAVTFTSNGTTINSGRPFLSFGAPAVTPSSNQTATATIAFGASGIGGATPAPNADLTILRADTNTSPYLFTNGNSRGPGGLNYPTSHPNGPGYMQTEAVRKIMNNTTTVSHTYLVFLTIGYFNLDSNQLSAPAGWPSNVTYPPTLASEAYITVPGDMRQKVVAVIDMTNMALDPVNNQPANPQTVVNGNSPIVSSNLIAGQPFFTSLESTVYPPSSGNSVTLSIPYSSFDSTNNVLFVASNGQEQAISPNINSTLVLGYGADQQLVTVTGVAVSNGLGQITVTPYNNNGTTPPFRTAYAGTCVSNVRPGYPGPQPGFTYTVPTPLIPYLDRLK</sequence>
<feature type="region of interest" description="Disordered" evidence="1">
    <location>
        <begin position="1097"/>
        <end position="1122"/>
    </location>
</feature>
<keyword evidence="2" id="KW-0472">Membrane</keyword>
<organism evidence="3 4">
    <name type="scientific">Frigoriglobus tundricola</name>
    <dbReference type="NCBI Taxonomy" id="2774151"/>
    <lineage>
        <taxon>Bacteria</taxon>
        <taxon>Pseudomonadati</taxon>
        <taxon>Planctomycetota</taxon>
        <taxon>Planctomycetia</taxon>
        <taxon>Gemmatales</taxon>
        <taxon>Gemmataceae</taxon>
        <taxon>Frigoriglobus</taxon>
    </lineage>
</organism>
<feature type="region of interest" description="Disordered" evidence="1">
    <location>
        <begin position="877"/>
        <end position="896"/>
    </location>
</feature>
<feature type="region of interest" description="Disordered" evidence="1">
    <location>
        <begin position="1187"/>
        <end position="1209"/>
    </location>
</feature>
<feature type="region of interest" description="Disordered" evidence="1">
    <location>
        <begin position="701"/>
        <end position="727"/>
    </location>
</feature>
<gene>
    <name evidence="3" type="ORF">FTUN_5054</name>
</gene>
<evidence type="ECO:0000313" key="3">
    <source>
        <dbReference type="EMBL" id="QJW97480.1"/>
    </source>
</evidence>
<dbReference type="RefSeq" id="WP_171472839.1">
    <property type="nucleotide sequence ID" value="NZ_CP053452.2"/>
</dbReference>
<feature type="compositionally biased region" description="Low complexity" evidence="1">
    <location>
        <begin position="877"/>
        <end position="892"/>
    </location>
</feature>
<keyword evidence="4" id="KW-1185">Reference proteome</keyword>
<keyword evidence="2" id="KW-1133">Transmembrane helix</keyword>